<dbReference type="FunFam" id="2.160.20.10:FF:000032">
    <property type="entry name" value="Pectin lyase-like superfamily protein"/>
    <property type="match status" value="1"/>
</dbReference>
<evidence type="ECO:0000256" key="12">
    <source>
        <dbReference type="RuleBase" id="RU361169"/>
    </source>
</evidence>
<dbReference type="GO" id="GO:0004650">
    <property type="term" value="F:polygalacturonase activity"/>
    <property type="evidence" value="ECO:0007669"/>
    <property type="project" value="UniProtKB-EC"/>
</dbReference>
<name>A0A835QT60_VANPL</name>
<evidence type="ECO:0000256" key="3">
    <source>
        <dbReference type="ARBA" id="ARBA00012736"/>
    </source>
</evidence>
<comment type="subcellular location">
    <subcellularLocation>
        <location evidence="1">Secreted</location>
        <location evidence="1">Cell wall</location>
    </subcellularLocation>
</comment>
<dbReference type="Pfam" id="PF00295">
    <property type="entry name" value="Glyco_hydro_28"/>
    <property type="match status" value="1"/>
</dbReference>
<dbReference type="InterPro" id="IPR012334">
    <property type="entry name" value="Pectin_lyas_fold"/>
</dbReference>
<gene>
    <name evidence="14" type="ORF">HPP92_013014</name>
    <name evidence="13" type="ORF">HPP92_013482</name>
</gene>
<dbReference type="Gene3D" id="2.160.20.10">
    <property type="entry name" value="Single-stranded right-handed beta-helix, Pectin lyase-like"/>
    <property type="match status" value="1"/>
</dbReference>
<keyword evidence="15" id="KW-1185">Reference proteome</keyword>
<evidence type="ECO:0000256" key="6">
    <source>
        <dbReference type="ARBA" id="ARBA00022729"/>
    </source>
</evidence>
<evidence type="ECO:0000256" key="1">
    <source>
        <dbReference type="ARBA" id="ARBA00004191"/>
    </source>
</evidence>
<organism evidence="13 15">
    <name type="scientific">Vanilla planifolia</name>
    <name type="common">Vanilla</name>
    <dbReference type="NCBI Taxonomy" id="51239"/>
    <lineage>
        <taxon>Eukaryota</taxon>
        <taxon>Viridiplantae</taxon>
        <taxon>Streptophyta</taxon>
        <taxon>Embryophyta</taxon>
        <taxon>Tracheophyta</taxon>
        <taxon>Spermatophyta</taxon>
        <taxon>Magnoliopsida</taxon>
        <taxon>Liliopsida</taxon>
        <taxon>Asparagales</taxon>
        <taxon>Orchidaceae</taxon>
        <taxon>Vanilloideae</taxon>
        <taxon>Vanilleae</taxon>
        <taxon>Vanilla</taxon>
    </lineage>
</organism>
<dbReference type="SUPFAM" id="SSF51126">
    <property type="entry name" value="Pectin lyase-like"/>
    <property type="match status" value="1"/>
</dbReference>
<dbReference type="Proteomes" id="UP000636800">
    <property type="component" value="Chromosome 6"/>
</dbReference>
<evidence type="ECO:0000256" key="11">
    <source>
        <dbReference type="ARBA" id="ARBA00034074"/>
    </source>
</evidence>
<evidence type="ECO:0000313" key="15">
    <source>
        <dbReference type="Proteomes" id="UP000636800"/>
    </source>
</evidence>
<evidence type="ECO:0000313" key="14">
    <source>
        <dbReference type="EMBL" id="KAG0478295.1"/>
    </source>
</evidence>
<comment type="catalytic activity">
    <reaction evidence="11">
        <text>(1,4-alpha-D-galacturonosyl)n+m + H2O = (1,4-alpha-D-galacturonosyl)n + (1,4-alpha-D-galacturonosyl)m.</text>
        <dbReference type="EC" id="3.2.1.15"/>
    </reaction>
</comment>
<evidence type="ECO:0000256" key="7">
    <source>
        <dbReference type="ARBA" id="ARBA00022737"/>
    </source>
</evidence>
<evidence type="ECO:0000313" key="13">
    <source>
        <dbReference type="EMBL" id="KAG0476641.1"/>
    </source>
</evidence>
<dbReference type="OrthoDB" id="187139at2759"/>
<keyword evidence="4" id="KW-0134">Cell wall</keyword>
<accession>A0A835QT60</accession>
<keyword evidence="7" id="KW-0677">Repeat</keyword>
<evidence type="ECO:0000313" key="16">
    <source>
        <dbReference type="Proteomes" id="UP000639772"/>
    </source>
</evidence>
<evidence type="ECO:0000256" key="8">
    <source>
        <dbReference type="ARBA" id="ARBA00022801"/>
    </source>
</evidence>
<protein>
    <recommendedName>
        <fullName evidence="3">endo-polygalacturonase</fullName>
        <ecNumber evidence="3">3.2.1.15</ecNumber>
    </recommendedName>
</protein>
<evidence type="ECO:0000256" key="4">
    <source>
        <dbReference type="ARBA" id="ARBA00022512"/>
    </source>
</evidence>
<sequence>MSHVAANLSYLEPRIFLKEGEGEMDVVSLLTTILLLLIPIGADDMGCDVELAVWRSNGAGRIPVNVETFGAVGDGIADDTQAFVSAWKKACSLNDAVFLVPEQRRYKVNATRFKGPCQDKLIIQLSGTIVAPEEPDHWDPKNPRVWLVFSNLQGIRIQGGGVIDGSGSKWWASSCKLNKTNPCRGAPTALTIDSSSKVRVKGLTIQSAQQMHFTIFRSKTIRVSGVRVKSPPDSPNTDGIHISESSDVSIHNCKIGTGDDCISIVNASSNIVMKQIECGPGHGISIGSLGKDNTMAVVKGVVLDTATLQGTTNGLRIKTWQGGSGYVQSVRFENVKMEDVQNPIIIDQFYCDSPKACMNQTSAVKISQVIYRNIHGTSKTPKAMKFSCSDTVPCSNIVLNNINLETENGTAETFCNCAMGFDYGYVKPAADCLHYDGTSHCNGGSLVNTIEHRHLHTEL</sequence>
<evidence type="ECO:0000256" key="2">
    <source>
        <dbReference type="ARBA" id="ARBA00008834"/>
    </source>
</evidence>
<dbReference type="EMBL" id="JADCNL010000006">
    <property type="protein sequence ID" value="KAG0476641.1"/>
    <property type="molecule type" value="Genomic_DNA"/>
</dbReference>
<dbReference type="InterPro" id="IPR000743">
    <property type="entry name" value="Glyco_hydro_28"/>
</dbReference>
<reference evidence="15 16" key="1">
    <citation type="journal article" date="2020" name="Nat. Food">
        <title>A phased Vanilla planifolia genome enables genetic improvement of flavour and production.</title>
        <authorList>
            <person name="Hasing T."/>
            <person name="Tang H."/>
            <person name="Brym M."/>
            <person name="Khazi F."/>
            <person name="Huang T."/>
            <person name="Chambers A.H."/>
        </authorList>
    </citation>
    <scope>NUCLEOTIDE SEQUENCE [LARGE SCALE GENOMIC DNA]</scope>
    <source>
        <tissue evidence="13">Leaf</tissue>
    </source>
</reference>
<dbReference type="AlphaFoldDB" id="A0A835QT60"/>
<evidence type="ECO:0000256" key="5">
    <source>
        <dbReference type="ARBA" id="ARBA00022525"/>
    </source>
</evidence>
<dbReference type="EC" id="3.2.1.15" evidence="3"/>
<evidence type="ECO:0000256" key="10">
    <source>
        <dbReference type="ARBA" id="ARBA00023316"/>
    </source>
</evidence>
<dbReference type="GO" id="GO:0071555">
    <property type="term" value="P:cell wall organization"/>
    <property type="evidence" value="ECO:0007669"/>
    <property type="project" value="UniProtKB-KW"/>
</dbReference>
<dbReference type="InterPro" id="IPR011050">
    <property type="entry name" value="Pectin_lyase_fold/virulence"/>
</dbReference>
<keyword evidence="5" id="KW-0964">Secreted</keyword>
<dbReference type="Proteomes" id="UP000639772">
    <property type="component" value="Chromosome 6"/>
</dbReference>
<dbReference type="GO" id="GO:0005975">
    <property type="term" value="P:carbohydrate metabolic process"/>
    <property type="evidence" value="ECO:0007669"/>
    <property type="project" value="InterPro"/>
</dbReference>
<keyword evidence="8 12" id="KW-0378">Hydrolase</keyword>
<keyword evidence="9 12" id="KW-0326">Glycosidase</keyword>
<comment type="similarity">
    <text evidence="2 12">Belongs to the glycosyl hydrolase 28 family.</text>
</comment>
<evidence type="ECO:0000256" key="9">
    <source>
        <dbReference type="ARBA" id="ARBA00023295"/>
    </source>
</evidence>
<keyword evidence="6" id="KW-0732">Signal</keyword>
<keyword evidence="10" id="KW-0961">Cell wall biogenesis/degradation</keyword>
<dbReference type="PANTHER" id="PTHR31375">
    <property type="match status" value="1"/>
</dbReference>
<proteinExistence type="inferred from homology"/>
<comment type="caution">
    <text evidence="13">The sequence shown here is derived from an EMBL/GenBank/DDBJ whole genome shotgun (WGS) entry which is preliminary data.</text>
</comment>
<dbReference type="EMBL" id="JADCNM010000006">
    <property type="protein sequence ID" value="KAG0478295.1"/>
    <property type="molecule type" value="Genomic_DNA"/>
</dbReference>